<proteinExistence type="predicted"/>
<name>A0A8I3AFH7_9AGAM</name>
<evidence type="ECO:0000313" key="2">
    <source>
        <dbReference type="Proteomes" id="UP000683000"/>
    </source>
</evidence>
<comment type="caution">
    <text evidence="1">The sequence shown here is derived from an EMBL/GenBank/DDBJ whole genome shotgun (WGS) entry which is preliminary data.</text>
</comment>
<accession>A0A8I3AFH7</accession>
<sequence>MSSYYTRTLTFRANNLGTDATFMLIFDKASEGLYDKFPVVWKVARFGASGPYHRTVTFSSQSLNTGFQPVLRAYITSAYTEGQIVEDQIPTPFIFEQNLSYLDNITVWDLKYDFPTGRFSIVRA</sequence>
<reference evidence="1" key="1">
    <citation type="submission" date="2021-03" db="EMBL/GenBank/DDBJ databases">
        <title>Evolutionary innovations through gain and loss of genes in the ectomycorrhizal Boletales.</title>
        <authorList>
            <person name="Wu G."/>
            <person name="Miyauchi S."/>
            <person name="Morin E."/>
            <person name="Yang Z.-L."/>
            <person name="Xu J."/>
            <person name="Martin F.M."/>
        </authorList>
    </citation>
    <scope>NUCLEOTIDE SEQUENCE</scope>
    <source>
        <strain evidence="1">BR01</strain>
    </source>
</reference>
<gene>
    <name evidence="1" type="ORF">JVT61DRAFT_8614</name>
</gene>
<dbReference type="EMBL" id="JAGFBS010000003">
    <property type="protein sequence ID" value="KAG6380465.1"/>
    <property type="molecule type" value="Genomic_DNA"/>
</dbReference>
<dbReference type="OrthoDB" id="3165318at2759"/>
<organism evidence="1 2">
    <name type="scientific">Boletus reticuloceps</name>
    <dbReference type="NCBI Taxonomy" id="495285"/>
    <lineage>
        <taxon>Eukaryota</taxon>
        <taxon>Fungi</taxon>
        <taxon>Dikarya</taxon>
        <taxon>Basidiomycota</taxon>
        <taxon>Agaricomycotina</taxon>
        <taxon>Agaricomycetes</taxon>
        <taxon>Agaricomycetidae</taxon>
        <taxon>Boletales</taxon>
        <taxon>Boletineae</taxon>
        <taxon>Boletaceae</taxon>
        <taxon>Boletoideae</taxon>
        <taxon>Boletus</taxon>
    </lineage>
</organism>
<keyword evidence="2" id="KW-1185">Reference proteome</keyword>
<protein>
    <submittedName>
        <fullName evidence="1">Uncharacterized protein</fullName>
    </submittedName>
</protein>
<evidence type="ECO:0000313" key="1">
    <source>
        <dbReference type="EMBL" id="KAG6380465.1"/>
    </source>
</evidence>
<dbReference type="AlphaFoldDB" id="A0A8I3AFH7"/>
<dbReference type="Proteomes" id="UP000683000">
    <property type="component" value="Unassembled WGS sequence"/>
</dbReference>